<dbReference type="Gene3D" id="3.40.50.150">
    <property type="entry name" value="Vaccinia Virus protein VP39"/>
    <property type="match status" value="1"/>
</dbReference>
<dbReference type="STRING" id="1229831.M832_00450"/>
<dbReference type="CDD" id="cd02440">
    <property type="entry name" value="AdoMet_MTases"/>
    <property type="match status" value="1"/>
</dbReference>
<reference evidence="1 2" key="1">
    <citation type="journal article" date="2014" name="Syst. Appl. Microbiol.">
        <title>Evidence for the existence of two new members of the family Chlamydiaceae and proposal of Chlamydia avium sp. nov. and Chlamydia gallinacea sp. nov.</title>
        <authorList>
            <person name="Sachse K."/>
            <person name="Laroucau K."/>
            <person name="Riege K."/>
            <person name="Wehner S."/>
            <person name="Dilcher M."/>
            <person name="Creasy H.H."/>
            <person name="Weidmann M."/>
            <person name="Myers G."/>
            <person name="Vorimore F."/>
            <person name="Vicari N."/>
            <person name="Magnino S."/>
            <person name="Liebler-Tenorio E."/>
            <person name="Ruettger A."/>
            <person name="Bavoil P.M."/>
            <person name="Hufert F.T."/>
            <person name="Rossello-Mora R."/>
            <person name="Marz M."/>
        </authorList>
    </citation>
    <scope>NUCLEOTIDE SEQUENCE [LARGE SCALE GENOMIC DNA]</scope>
    <source>
        <strain evidence="1 2">10DC88</strain>
    </source>
</reference>
<name>W8JKU9_9CHLA</name>
<dbReference type="HOGENOM" id="CLU_051804_1_0_0"/>
<dbReference type="SUPFAM" id="SSF53335">
    <property type="entry name" value="S-adenosyl-L-methionine-dependent methyltransferases"/>
    <property type="match status" value="1"/>
</dbReference>
<dbReference type="Proteomes" id="UP000019433">
    <property type="component" value="Chromosome"/>
</dbReference>
<dbReference type="KEGG" id="cav:M832_00450"/>
<organism evidence="1 2">
    <name type="scientific">Chlamydia avium 10DC88</name>
    <dbReference type="NCBI Taxonomy" id="1229831"/>
    <lineage>
        <taxon>Bacteria</taxon>
        <taxon>Pseudomonadati</taxon>
        <taxon>Chlamydiota</taxon>
        <taxon>Chlamydiia</taxon>
        <taxon>Chlamydiales</taxon>
        <taxon>Chlamydiaceae</taxon>
        <taxon>Chlamydia/Chlamydophila group</taxon>
        <taxon>Chlamydia</taxon>
    </lineage>
</organism>
<accession>W8JKU9</accession>
<evidence type="ECO:0000313" key="1">
    <source>
        <dbReference type="EMBL" id="AHK62919.1"/>
    </source>
</evidence>
<dbReference type="PANTHER" id="PTHR43042">
    <property type="entry name" value="SAM-DEPENDENT METHYLTRANSFERASE"/>
    <property type="match status" value="1"/>
</dbReference>
<evidence type="ECO:0000313" key="2">
    <source>
        <dbReference type="Proteomes" id="UP000019433"/>
    </source>
</evidence>
<dbReference type="InterPro" id="IPR013780">
    <property type="entry name" value="Glyco_hydro_b"/>
</dbReference>
<dbReference type="PATRIC" id="fig|1229831.3.peg.45"/>
<dbReference type="GO" id="GO:0008168">
    <property type="term" value="F:methyltransferase activity"/>
    <property type="evidence" value="ECO:0007669"/>
    <property type="project" value="UniProtKB-KW"/>
</dbReference>
<dbReference type="EMBL" id="CP006571">
    <property type="protein sequence ID" value="AHK62919.1"/>
    <property type="molecule type" value="Genomic_DNA"/>
</dbReference>
<dbReference type="Pfam" id="PF03602">
    <property type="entry name" value="Cons_hypoth95"/>
    <property type="match status" value="1"/>
</dbReference>
<dbReference type="PANTHER" id="PTHR43042:SF2">
    <property type="entry name" value="SAM-DEPENDENT METHYLTRANSFERASE"/>
    <property type="match status" value="1"/>
</dbReference>
<dbReference type="Gene3D" id="2.60.40.1180">
    <property type="entry name" value="Golgi alpha-mannosidase II"/>
    <property type="match status" value="1"/>
</dbReference>
<dbReference type="eggNOG" id="COG1092">
    <property type="taxonomic scope" value="Bacteria"/>
</dbReference>
<protein>
    <submittedName>
        <fullName evidence="1">95 family protein</fullName>
    </submittedName>
</protein>
<proteinExistence type="predicted"/>
<dbReference type="AlphaFoldDB" id="W8JKU9"/>
<gene>
    <name evidence="1" type="ORF">M832_00450</name>
</gene>
<dbReference type="GO" id="GO:0032259">
    <property type="term" value="P:methylation"/>
    <property type="evidence" value="ECO:0007669"/>
    <property type="project" value="UniProtKB-KW"/>
</dbReference>
<dbReference type="InterPro" id="IPR029063">
    <property type="entry name" value="SAM-dependent_MTases_sf"/>
</dbReference>
<sequence length="277" mass="31415">MRMDYTLLDSGEGKKLERFGSVTLIRPSCVAIWPKSSPDLWKDACAEYRRRGEDGQWYSLHTSVPKEWRISLRGIDCTLKPTSFGHLGIFPEHSNFWSGLEAAINNCEKCCVLNLFAYTGSTSIFASKCGATVYHVDSSKSAIKWAQKNVENNSLPEKRIFWVIEDVFAFLKREIRRKKKYDMILLDPPSYGRGTRGETFKIDRDLFDLLVLCSHLLSSRCSYVLLTSHTPGHTPALLYNLVKRALPLDSTRWKVGESFCGSGDQVLPSGVFAQWSL</sequence>